<evidence type="ECO:0000256" key="1">
    <source>
        <dbReference type="ARBA" id="ARBA00004141"/>
    </source>
</evidence>
<dbReference type="FunFam" id="1.20.1560.10:FF:000013">
    <property type="entry name" value="ABC transporter C family member 2"/>
    <property type="match status" value="1"/>
</dbReference>
<dbReference type="PANTHER" id="PTHR24223:SF415">
    <property type="entry name" value="FI20190P1"/>
    <property type="match status" value="1"/>
</dbReference>
<dbReference type="GO" id="GO:0005524">
    <property type="term" value="F:ATP binding"/>
    <property type="evidence" value="ECO:0007669"/>
    <property type="project" value="UniProtKB-KW"/>
</dbReference>
<evidence type="ECO:0000256" key="3">
    <source>
        <dbReference type="ARBA" id="ARBA00022448"/>
    </source>
</evidence>
<feature type="domain" description="ABC transporter" evidence="12">
    <location>
        <begin position="561"/>
        <end position="790"/>
    </location>
</feature>
<dbReference type="GO" id="GO:0140359">
    <property type="term" value="F:ABC-type transporter activity"/>
    <property type="evidence" value="ECO:0007669"/>
    <property type="project" value="InterPro"/>
</dbReference>
<dbReference type="InParanoid" id="A0A1X2HUP5"/>
<keyword evidence="9 10" id="KW-0472">Membrane</keyword>
<keyword evidence="6" id="KW-0547">Nucleotide-binding</keyword>
<feature type="chain" id="PRO_5012462524" evidence="11">
    <location>
        <begin position="21"/>
        <end position="1395"/>
    </location>
</feature>
<dbReference type="CDD" id="cd03244">
    <property type="entry name" value="ABCC_MRP_domain2"/>
    <property type="match status" value="1"/>
</dbReference>
<dbReference type="InterPro" id="IPR036640">
    <property type="entry name" value="ABC1_TM_sf"/>
</dbReference>
<evidence type="ECO:0000256" key="6">
    <source>
        <dbReference type="ARBA" id="ARBA00022741"/>
    </source>
</evidence>
<keyword evidence="7" id="KW-0067">ATP-binding</keyword>
<dbReference type="Pfam" id="PF00005">
    <property type="entry name" value="ABC_tran"/>
    <property type="match status" value="2"/>
</dbReference>
<feature type="transmembrane region" description="Helical" evidence="10">
    <location>
        <begin position="1074"/>
        <end position="1093"/>
    </location>
</feature>
<keyword evidence="5" id="KW-0677">Repeat</keyword>
<dbReference type="SUPFAM" id="SSF90123">
    <property type="entry name" value="ABC transporter transmembrane region"/>
    <property type="match status" value="2"/>
</dbReference>
<dbReference type="InterPro" id="IPR050173">
    <property type="entry name" value="ABC_transporter_C-like"/>
</dbReference>
<keyword evidence="15" id="KW-1185">Reference proteome</keyword>
<gene>
    <name evidence="14" type="ORF">BCR43DRAFT_41462</name>
</gene>
<keyword evidence="14" id="KW-0378">Hydrolase</keyword>
<keyword evidence="3" id="KW-0813">Transport</keyword>
<dbReference type="CDD" id="cd03250">
    <property type="entry name" value="ABCC_MRP_domain1"/>
    <property type="match status" value="1"/>
</dbReference>
<comment type="caution">
    <text evidence="14">The sequence shown here is derived from an EMBL/GenBank/DDBJ whole genome shotgun (WGS) entry which is preliminary data.</text>
</comment>
<evidence type="ECO:0000259" key="12">
    <source>
        <dbReference type="PROSITE" id="PS50893"/>
    </source>
</evidence>
<dbReference type="InterPro" id="IPR011527">
    <property type="entry name" value="ABC1_TM_dom"/>
</dbReference>
<feature type="transmembrane region" description="Helical" evidence="10">
    <location>
        <begin position="989"/>
        <end position="1005"/>
    </location>
</feature>
<accession>A0A1X2HUP5</accession>
<feature type="domain" description="ABC transmembrane type-1" evidence="13">
    <location>
        <begin position="865"/>
        <end position="1127"/>
    </location>
</feature>
<feature type="transmembrane region" description="Helical" evidence="10">
    <location>
        <begin position="1099"/>
        <end position="1119"/>
    </location>
</feature>
<dbReference type="PROSITE" id="PS00211">
    <property type="entry name" value="ABC_TRANSPORTER_1"/>
    <property type="match status" value="2"/>
</dbReference>
<sequence>MKTQVRVLLWGLFSWSASDTAQNYQESNTCGRRPGQFLFLFSSCMLPDTFCLLSWWWQSGYEKFSHDGPHLLVLAFIGVYSYAISSLVLFILCGVSPQPLDLRNLHPSLIEVSSPSSSTPLKSRADIPGKIYQPTAPNLTSPECTASILSWSMFNWITPLLMTGYRRLLTKDDLYDLTYQHRAASAHNDYRAHNTSGSELSWRRTLRSIYYANRRTIWIQFTLSNFTVLLSYLRPYLQERLLRYIETYHAHGPTADISVAYMVAFGLFAAALVTQLLNNIGNWAGRHWSIRTRSMLDSELFAKTLRRKASASQGEEDEDGRAGKIVNLMSVDTNCIAEFPVCVSMLYTGPLEITIALVYLSKLLGVAAFVGLAVLIISMPATWLFAQAIRSTYDNLSTTRDKRGRLVYELFQGIHMIKYAAWEHGWKSKILAARKTELRYLAKSFILDIIMSIGFYTLPILISACSFVWYVKVEGHTLSPSIVFVSITLFDMLRSPVLFIPDTISIMTRTGVSLKRISDFLGSPEKENNEPVSTPHDYGAVKNPVEDIKSSFVGFDAGSSFHWPSSPKQAHTFKLTVPHPIVFPAHQLSLVYGPTGSGKTALLHALLGEMETVSGKARLSTSAITNHVVGYVAQQSFILQTTIRSNILFGHPYDTERYAKVIEQCALQHDFALLPHGDQTEVGEKGISLSGGQKQRISLARAVYSAADVLLLDDCLSAVDPHTARHIVDYCLGGDLVRNRRTVILVTHQVQLCLPLSSYFVLIDSGGTVSRNGKTSLCDSQAWVSPLQHGSYEQLAQSEQESVTTMLSDAATYDQTLIKDEESETGNVKLKIYSIYFQAWGGWLFSAVLVLVFIVSRAVLFAERWWLRKWAMEYSAKTHGHNTNHYIMVYVFLCALLVLFDTLRNGIMIYGSLRSASIFFRRLLDRLVNAPLRFFDTTPIGRIVNRFDADMTVIDQHMAQTSGLLFDCLAGVIASTLIISFMIPLFVCAAALTIAIYLYIGRYYLRTSRELKRFSSTSRSPLYSHFSEVLTGLTTIRAYNECQRFLQQMYEKVDESNVPCYLLWMTNGWLLTRIQVAGASLTLCATILIIQHLDTVDAGMAGIILIYASNFLSRVYWVIRQYTQVEMNLNAVERIQTYIECDQEDDTNREITKLAWSWPATGAIRVCNLVARYDSHLPPVLQNISFEIYDKEKIGVVGRTGAGKSSLALCFFRFLKISGAIYLDGVPIHQINLHTLRSSLTMIPQNATLFAGTLRTNLDPFQEYTDAAMLDVLHRVQLTNFDLDAGISDEGKNLSQGQRQLVCMARALLRRSRVVIMDEATASIDLETDAIIQRSQRHIFKDSTVICIAHRIQTILDYDRIMVLDDGKLVEFDTPKRLLERTSSVFRSMYEQQPW</sequence>
<dbReference type="PROSITE" id="PS50929">
    <property type="entry name" value="ABC_TM1F"/>
    <property type="match status" value="2"/>
</dbReference>
<evidence type="ECO:0000313" key="15">
    <source>
        <dbReference type="Proteomes" id="UP000242180"/>
    </source>
</evidence>
<keyword evidence="8 10" id="KW-1133">Transmembrane helix</keyword>
<evidence type="ECO:0000256" key="5">
    <source>
        <dbReference type="ARBA" id="ARBA00022737"/>
    </source>
</evidence>
<keyword evidence="4 10" id="KW-0812">Transmembrane</keyword>
<feature type="transmembrane region" description="Helical" evidence="10">
    <location>
        <begin position="257"/>
        <end position="277"/>
    </location>
</feature>
<evidence type="ECO:0000256" key="8">
    <source>
        <dbReference type="ARBA" id="ARBA00022989"/>
    </source>
</evidence>
<evidence type="ECO:0000259" key="13">
    <source>
        <dbReference type="PROSITE" id="PS50929"/>
    </source>
</evidence>
<evidence type="ECO:0000256" key="10">
    <source>
        <dbReference type="SAM" id="Phobius"/>
    </source>
</evidence>
<dbReference type="PROSITE" id="PS50893">
    <property type="entry name" value="ABC_TRANSPORTER_2"/>
    <property type="match status" value="2"/>
</dbReference>
<keyword evidence="11" id="KW-0732">Signal</keyword>
<dbReference type="InterPro" id="IPR003593">
    <property type="entry name" value="AAA+_ATPase"/>
</dbReference>
<feature type="transmembrane region" description="Helical" evidence="10">
    <location>
        <begin position="37"/>
        <end position="57"/>
    </location>
</feature>
<name>A0A1X2HUP5_SYNRA</name>
<dbReference type="SMART" id="SM00382">
    <property type="entry name" value="AAA"/>
    <property type="match status" value="2"/>
</dbReference>
<dbReference type="InterPro" id="IPR017871">
    <property type="entry name" value="ABC_transporter-like_CS"/>
</dbReference>
<feature type="transmembrane region" description="Helical" evidence="10">
    <location>
        <begin position="840"/>
        <end position="862"/>
    </location>
</feature>
<evidence type="ECO:0000256" key="9">
    <source>
        <dbReference type="ARBA" id="ARBA00023136"/>
    </source>
</evidence>
<dbReference type="Gene3D" id="3.40.50.300">
    <property type="entry name" value="P-loop containing nucleotide triphosphate hydrolases"/>
    <property type="match status" value="2"/>
</dbReference>
<feature type="transmembrane region" description="Helical" evidence="10">
    <location>
        <begin position="217"/>
        <end position="237"/>
    </location>
</feature>
<evidence type="ECO:0000256" key="2">
    <source>
        <dbReference type="ARBA" id="ARBA00009726"/>
    </source>
</evidence>
<dbReference type="OMA" id="RIWAASY"/>
<dbReference type="STRING" id="13706.A0A1X2HUP5"/>
<dbReference type="Proteomes" id="UP000242180">
    <property type="component" value="Unassembled WGS sequence"/>
</dbReference>
<dbReference type="InterPro" id="IPR027417">
    <property type="entry name" value="P-loop_NTPase"/>
</dbReference>
<evidence type="ECO:0000256" key="11">
    <source>
        <dbReference type="SAM" id="SignalP"/>
    </source>
</evidence>
<feature type="transmembrane region" description="Helical" evidence="10">
    <location>
        <begin position="69"/>
        <end position="95"/>
    </location>
</feature>
<dbReference type="Gene3D" id="1.20.1560.10">
    <property type="entry name" value="ABC transporter type 1, transmembrane domain"/>
    <property type="match status" value="2"/>
</dbReference>
<dbReference type="GO" id="GO:0016020">
    <property type="term" value="C:membrane"/>
    <property type="evidence" value="ECO:0007669"/>
    <property type="project" value="UniProtKB-SubCell"/>
</dbReference>
<dbReference type="PANTHER" id="PTHR24223">
    <property type="entry name" value="ATP-BINDING CASSETTE SUB-FAMILY C"/>
    <property type="match status" value="1"/>
</dbReference>
<evidence type="ECO:0000313" key="14">
    <source>
        <dbReference type="EMBL" id="ORZ03251.1"/>
    </source>
</evidence>
<dbReference type="InterPro" id="IPR003439">
    <property type="entry name" value="ABC_transporter-like_ATP-bd"/>
</dbReference>
<feature type="domain" description="ABC transporter" evidence="12">
    <location>
        <begin position="1164"/>
        <end position="1391"/>
    </location>
</feature>
<evidence type="ECO:0000256" key="4">
    <source>
        <dbReference type="ARBA" id="ARBA00022692"/>
    </source>
</evidence>
<comment type="similarity">
    <text evidence="2">Belongs to the ABC transporter superfamily. ABCC family. Conjugate transporter (TC 3.A.1.208) subfamily.</text>
</comment>
<feature type="domain" description="ABC transmembrane type-1" evidence="13">
    <location>
        <begin position="226"/>
        <end position="509"/>
    </location>
</feature>
<proteinExistence type="inferred from homology"/>
<protein>
    <submittedName>
        <fullName evidence="14">P-loop containing nucleoside triphosphate hydrolase protein</fullName>
    </submittedName>
</protein>
<dbReference type="SUPFAM" id="SSF52540">
    <property type="entry name" value="P-loop containing nucleoside triphosphate hydrolases"/>
    <property type="match status" value="2"/>
</dbReference>
<feature type="signal peptide" evidence="11">
    <location>
        <begin position="1"/>
        <end position="20"/>
    </location>
</feature>
<dbReference type="EMBL" id="MCGN01000001">
    <property type="protein sequence ID" value="ORZ03251.1"/>
    <property type="molecule type" value="Genomic_DNA"/>
</dbReference>
<organism evidence="14 15">
    <name type="scientific">Syncephalastrum racemosum</name>
    <name type="common">Filamentous fungus</name>
    <dbReference type="NCBI Taxonomy" id="13706"/>
    <lineage>
        <taxon>Eukaryota</taxon>
        <taxon>Fungi</taxon>
        <taxon>Fungi incertae sedis</taxon>
        <taxon>Mucoromycota</taxon>
        <taxon>Mucoromycotina</taxon>
        <taxon>Mucoromycetes</taxon>
        <taxon>Mucorales</taxon>
        <taxon>Syncephalastraceae</taxon>
        <taxon>Syncephalastrum</taxon>
    </lineage>
</organism>
<feature type="transmembrane region" description="Helical" evidence="10">
    <location>
        <begin position="366"/>
        <end position="386"/>
    </location>
</feature>
<dbReference type="OrthoDB" id="6500128at2759"/>
<evidence type="ECO:0000256" key="7">
    <source>
        <dbReference type="ARBA" id="ARBA00022840"/>
    </source>
</evidence>
<dbReference type="FunFam" id="3.40.50.300:FF:000610">
    <property type="entry name" value="Multidrug resistance-associated ABC transporter"/>
    <property type="match status" value="1"/>
</dbReference>
<dbReference type="CDD" id="cd18604">
    <property type="entry name" value="ABC_6TM_VMR1_D2_like"/>
    <property type="match status" value="1"/>
</dbReference>
<dbReference type="CDD" id="cd18596">
    <property type="entry name" value="ABC_6TM_VMR1_D1_like"/>
    <property type="match status" value="1"/>
</dbReference>
<reference evidence="14 15" key="1">
    <citation type="submission" date="2016-07" db="EMBL/GenBank/DDBJ databases">
        <title>Pervasive Adenine N6-methylation of Active Genes in Fungi.</title>
        <authorList>
            <consortium name="DOE Joint Genome Institute"/>
            <person name="Mondo S.J."/>
            <person name="Dannebaum R.O."/>
            <person name="Kuo R.C."/>
            <person name="Labutti K."/>
            <person name="Haridas S."/>
            <person name="Kuo A."/>
            <person name="Salamov A."/>
            <person name="Ahrendt S.R."/>
            <person name="Lipzen A."/>
            <person name="Sullivan W."/>
            <person name="Andreopoulos W.B."/>
            <person name="Clum A."/>
            <person name="Lindquist E."/>
            <person name="Daum C."/>
            <person name="Ramamoorthy G.K."/>
            <person name="Gryganskyi A."/>
            <person name="Culley D."/>
            <person name="Magnuson J.K."/>
            <person name="James T.Y."/>
            <person name="O'Malley M.A."/>
            <person name="Stajich J.E."/>
            <person name="Spatafora J.W."/>
            <person name="Visel A."/>
            <person name="Grigoriev I.V."/>
        </authorList>
    </citation>
    <scope>NUCLEOTIDE SEQUENCE [LARGE SCALE GENOMIC DNA]</scope>
    <source>
        <strain evidence="14 15">NRRL 2496</strain>
    </source>
</reference>
<dbReference type="Pfam" id="PF00664">
    <property type="entry name" value="ABC_membrane"/>
    <property type="match status" value="2"/>
</dbReference>
<comment type="subcellular location">
    <subcellularLocation>
        <location evidence="1">Membrane</location>
        <topology evidence="1">Multi-pass membrane protein</topology>
    </subcellularLocation>
</comment>
<feature type="transmembrane region" description="Helical" evidence="10">
    <location>
        <begin position="445"/>
        <end position="471"/>
    </location>
</feature>
<feature type="transmembrane region" description="Helical" evidence="10">
    <location>
        <begin position="883"/>
        <end position="900"/>
    </location>
</feature>
<dbReference type="GO" id="GO:0016887">
    <property type="term" value="F:ATP hydrolysis activity"/>
    <property type="evidence" value="ECO:0007669"/>
    <property type="project" value="InterPro"/>
</dbReference>